<accession>A0ABT4YUD5</accession>
<keyword evidence="4" id="KW-1185">Reference proteome</keyword>
<comment type="caution">
    <text evidence="3">The sequence shown here is derived from an EMBL/GenBank/DDBJ whole genome shotgun (WGS) entry which is preliminary data.</text>
</comment>
<dbReference type="InterPro" id="IPR007335">
    <property type="entry name" value="DUF413"/>
</dbReference>
<evidence type="ECO:0000313" key="4">
    <source>
        <dbReference type="Proteomes" id="UP001210678"/>
    </source>
</evidence>
<protein>
    <recommendedName>
        <fullName evidence="2">Macrodomain Ori protein</fullName>
    </recommendedName>
</protein>
<gene>
    <name evidence="3" type="primary">maoP</name>
    <name evidence="3" type="ORF">PGX00_16735</name>
</gene>
<evidence type="ECO:0000256" key="2">
    <source>
        <dbReference type="ARBA" id="ARBA00093628"/>
    </source>
</evidence>
<organism evidence="3 4">
    <name type="scientific">Vibrio algarum</name>
    <dbReference type="NCBI Taxonomy" id="3020714"/>
    <lineage>
        <taxon>Bacteria</taxon>
        <taxon>Pseudomonadati</taxon>
        <taxon>Pseudomonadota</taxon>
        <taxon>Gammaproteobacteria</taxon>
        <taxon>Vibrionales</taxon>
        <taxon>Vibrionaceae</taxon>
        <taxon>Vibrio</taxon>
    </lineage>
</organism>
<dbReference type="RefSeq" id="WP_272138683.1">
    <property type="nucleotide sequence ID" value="NZ_JAQLOI010000003.1"/>
</dbReference>
<sequence length="86" mass="10208">MQHIKLRMGQDHFEDEDRFPDGFAESGEFTYAEEELLTYWGETMYALELGEIIPENLEEEHFVQAIKNPKLAHSCLEKVWLKYKTL</sequence>
<dbReference type="Proteomes" id="UP001210678">
    <property type="component" value="Unassembled WGS sequence"/>
</dbReference>
<reference evidence="3 4" key="1">
    <citation type="submission" date="2023-01" db="EMBL/GenBank/DDBJ databases">
        <title>Vibrio sp. KJ40-1 sp.nov, isolated from marine algae.</title>
        <authorList>
            <person name="Butt M."/>
            <person name="Kim J.M.J."/>
            <person name="Jeon C.O.C."/>
        </authorList>
    </citation>
    <scope>NUCLEOTIDE SEQUENCE [LARGE SCALE GENOMIC DNA]</scope>
    <source>
        <strain evidence="3 4">KJ40-1</strain>
    </source>
</reference>
<name>A0ABT4YUD5_9VIBR</name>
<dbReference type="Pfam" id="PF04219">
    <property type="entry name" value="DUF413"/>
    <property type="match status" value="1"/>
</dbReference>
<comment type="similarity">
    <text evidence="1">Belongs to the MaoP family.</text>
</comment>
<proteinExistence type="inferred from homology"/>
<dbReference type="EMBL" id="JAQLOI010000003">
    <property type="protein sequence ID" value="MDB1125197.1"/>
    <property type="molecule type" value="Genomic_DNA"/>
</dbReference>
<evidence type="ECO:0000313" key="3">
    <source>
        <dbReference type="EMBL" id="MDB1125197.1"/>
    </source>
</evidence>
<evidence type="ECO:0000256" key="1">
    <source>
        <dbReference type="ARBA" id="ARBA00093464"/>
    </source>
</evidence>